<keyword evidence="2 3" id="KW-0143">Chaperone</keyword>
<reference evidence="5" key="3">
    <citation type="submission" date="2018-08" db="EMBL/GenBank/DDBJ databases">
        <title>Leveraging single-cell genomics to expand the Fungal Tree of Life.</title>
        <authorList>
            <consortium name="DOE Joint Genome Institute"/>
            <person name="Ahrendt S.R."/>
            <person name="Quandt C.A."/>
            <person name="Ciobanu D."/>
            <person name="Clum A."/>
            <person name="Salamov A."/>
            <person name="Andreopoulos B."/>
            <person name="Cheng J.-F."/>
            <person name="Woyke T."/>
            <person name="Pelin A."/>
            <person name="Henrissat B."/>
            <person name="Reynolds N."/>
            <person name="Benny G.L."/>
            <person name="Smith M.E."/>
            <person name="James T.Y."/>
            <person name="Grigoriev I.V."/>
        </authorList>
    </citation>
    <scope>NUCLEOTIDE SEQUENCE</scope>
    <source>
        <strain evidence="5">CSF55</strain>
    </source>
</reference>
<dbReference type="STRING" id="988480.A0A075AT93"/>
<dbReference type="PANTHER" id="PTHR12409">
    <property type="entry name" value="PREFOLDIN SUBUNIT 3"/>
    <property type="match status" value="1"/>
</dbReference>
<protein>
    <recommendedName>
        <fullName evidence="3">Prefoldin subunit 3</fullName>
    </recommendedName>
</protein>
<dbReference type="GO" id="GO:0006457">
    <property type="term" value="P:protein folding"/>
    <property type="evidence" value="ECO:0007669"/>
    <property type="project" value="UniProtKB-UniRule"/>
</dbReference>
<dbReference type="GO" id="GO:0016272">
    <property type="term" value="C:prefoldin complex"/>
    <property type="evidence" value="ECO:0007669"/>
    <property type="project" value="UniProtKB-UniRule"/>
</dbReference>
<evidence type="ECO:0000313" key="4">
    <source>
        <dbReference type="EMBL" id="EPZ31738.1"/>
    </source>
</evidence>
<dbReference type="Proteomes" id="UP000030755">
    <property type="component" value="Unassembled WGS sequence"/>
</dbReference>
<dbReference type="OrthoDB" id="6375174at2759"/>
<dbReference type="GO" id="GO:0005737">
    <property type="term" value="C:cytoplasm"/>
    <property type="evidence" value="ECO:0007669"/>
    <property type="project" value="TreeGrafter"/>
</dbReference>
<dbReference type="InterPro" id="IPR009053">
    <property type="entry name" value="Prefoldin"/>
</dbReference>
<evidence type="ECO:0000313" key="5">
    <source>
        <dbReference type="EMBL" id="RKP22161.1"/>
    </source>
</evidence>
<dbReference type="GO" id="GO:0015631">
    <property type="term" value="F:tubulin binding"/>
    <property type="evidence" value="ECO:0007669"/>
    <property type="project" value="TreeGrafter"/>
</dbReference>
<evidence type="ECO:0000313" key="6">
    <source>
        <dbReference type="Proteomes" id="UP000030755"/>
    </source>
</evidence>
<reference evidence="4 6" key="1">
    <citation type="journal article" date="2013" name="Curr. Biol.">
        <title>Shared signatures of parasitism and phylogenomics unite Cryptomycota and microsporidia.</title>
        <authorList>
            <person name="James T.Y."/>
            <person name="Pelin A."/>
            <person name="Bonen L."/>
            <person name="Ahrendt S."/>
            <person name="Sain D."/>
            <person name="Corradi N."/>
            <person name="Stajich J.E."/>
        </authorList>
    </citation>
    <scope>NUCLEOTIDE SEQUENCE [LARGE SCALE GENOMIC DNA]</scope>
    <source>
        <strain evidence="4">CSF55</strain>
        <strain evidence="4">CSF55</strain>
    </source>
</reference>
<comment type="function">
    <text evidence="3">Binds specifically to cytosolic chaperonin (c-CPN) and transfers target proteins to it. Binds to nascent polypeptide chain and promotes folding in an environment in which there are many competing pathways for nonnative proteins.</text>
</comment>
<name>A0A075AT93_ROZAC</name>
<dbReference type="CDD" id="cd23156">
    <property type="entry name" value="Prefoldin_3"/>
    <property type="match status" value="1"/>
</dbReference>
<dbReference type="InterPro" id="IPR004127">
    <property type="entry name" value="Prefoldin_subunit_alpha"/>
</dbReference>
<comment type="subunit">
    <text evidence="3">Heterohexamer of two PFD-alpha type and four PFD-beta type subunits.</text>
</comment>
<dbReference type="Pfam" id="PF02996">
    <property type="entry name" value="Prefoldin"/>
    <property type="match status" value="1"/>
</dbReference>
<evidence type="ECO:0000256" key="3">
    <source>
        <dbReference type="PIRNR" id="PIRNR016396"/>
    </source>
</evidence>
<dbReference type="EMBL" id="KE561209">
    <property type="protein sequence ID" value="EPZ31738.1"/>
    <property type="molecule type" value="Genomic_DNA"/>
</dbReference>
<dbReference type="Gene3D" id="1.10.287.370">
    <property type="match status" value="1"/>
</dbReference>
<dbReference type="GO" id="GO:0007021">
    <property type="term" value="P:tubulin complex assembly"/>
    <property type="evidence" value="ECO:0007669"/>
    <property type="project" value="TreeGrafter"/>
</dbReference>
<reference evidence="7" key="2">
    <citation type="journal article" date="2018" name="Nat. Microbiol.">
        <title>Leveraging single-cell genomics to expand the fungal tree of life.</title>
        <authorList>
            <person name="Ahrendt S.R."/>
            <person name="Quandt C.A."/>
            <person name="Ciobanu D."/>
            <person name="Clum A."/>
            <person name="Salamov A."/>
            <person name="Andreopoulos B."/>
            <person name="Cheng J.F."/>
            <person name="Woyke T."/>
            <person name="Pelin A."/>
            <person name="Henrissat B."/>
            <person name="Reynolds N.K."/>
            <person name="Benny G.L."/>
            <person name="Smith M.E."/>
            <person name="James T.Y."/>
            <person name="Grigoriev I.V."/>
        </authorList>
    </citation>
    <scope>NUCLEOTIDE SEQUENCE [LARGE SCALE GENOMIC DNA]</scope>
    <source>
        <strain evidence="7">CSF55</strain>
    </source>
</reference>
<proteinExistence type="inferred from homology"/>
<dbReference type="PIRSF" id="PIRSF016396">
    <property type="entry name" value="Prefoldin_subunit_3"/>
    <property type="match status" value="1"/>
</dbReference>
<dbReference type="GO" id="GO:0007017">
    <property type="term" value="P:microtubule-based process"/>
    <property type="evidence" value="ECO:0007669"/>
    <property type="project" value="TreeGrafter"/>
</dbReference>
<evidence type="ECO:0000256" key="1">
    <source>
        <dbReference type="ARBA" id="ARBA00010048"/>
    </source>
</evidence>
<comment type="similarity">
    <text evidence="1 3">Belongs to the prefoldin subunit alpha family.</text>
</comment>
<evidence type="ECO:0000313" key="7">
    <source>
        <dbReference type="Proteomes" id="UP000281549"/>
    </source>
</evidence>
<dbReference type="HOGENOM" id="CLU_083737_0_0_1"/>
<dbReference type="PANTHER" id="PTHR12409:SF0">
    <property type="entry name" value="PREFOLDIN SUBUNIT 3"/>
    <property type="match status" value="1"/>
</dbReference>
<dbReference type="AlphaFoldDB" id="A0A075AT93"/>
<dbReference type="SUPFAM" id="SSF46579">
    <property type="entry name" value="Prefoldin"/>
    <property type="match status" value="1"/>
</dbReference>
<sequence length="157" mass="18218">MLNIQENVEQYFQEGKTPEEAMKSYDEMLNRIKHAEINILQRKMKIGGKLPEIKKSISAIDYILEKRDEDKDQALETRFELSDTLYANATLPVTDKVCLWLGANVMVEYEINEAKDLLLGKQAIAEKSIKQLDADAYYLREQITTLEVSKCNFIFLY</sequence>
<gene>
    <name evidence="4" type="ORF">O9G_000217</name>
    <name evidence="5" type="ORF">ROZALSC1DRAFT_26457</name>
</gene>
<evidence type="ECO:0000256" key="2">
    <source>
        <dbReference type="ARBA" id="ARBA00023186"/>
    </source>
</evidence>
<dbReference type="InterPro" id="IPR016655">
    <property type="entry name" value="PFD3"/>
</dbReference>
<dbReference type="Proteomes" id="UP000281549">
    <property type="component" value="Unassembled WGS sequence"/>
</dbReference>
<dbReference type="EMBL" id="ML004907">
    <property type="protein sequence ID" value="RKP22161.1"/>
    <property type="molecule type" value="Genomic_DNA"/>
</dbReference>
<accession>A0A075AT93</accession>
<keyword evidence="6" id="KW-1185">Reference proteome</keyword>
<organism evidence="4 6">
    <name type="scientific">Rozella allomycis (strain CSF55)</name>
    <dbReference type="NCBI Taxonomy" id="988480"/>
    <lineage>
        <taxon>Eukaryota</taxon>
        <taxon>Fungi</taxon>
        <taxon>Fungi incertae sedis</taxon>
        <taxon>Cryptomycota</taxon>
        <taxon>Cryptomycota incertae sedis</taxon>
        <taxon>Rozella</taxon>
    </lineage>
</organism>